<reference evidence="4 5" key="1">
    <citation type="submission" date="2020-08" db="EMBL/GenBank/DDBJ databases">
        <title>Genomic Encyclopedia of Type Strains, Phase IV (KMG-IV): sequencing the most valuable type-strain genomes for metagenomic binning, comparative biology and taxonomic classification.</title>
        <authorList>
            <person name="Goeker M."/>
        </authorList>
    </citation>
    <scope>NUCLEOTIDE SEQUENCE [LARGE SCALE GENOMIC DNA]</scope>
    <source>
        <strain evidence="4 5">YIM 65646</strain>
    </source>
</reference>
<dbReference type="PROSITE" id="PS50222">
    <property type="entry name" value="EF_HAND_2"/>
    <property type="match status" value="2"/>
</dbReference>
<dbReference type="Proteomes" id="UP000548476">
    <property type="component" value="Unassembled WGS sequence"/>
</dbReference>
<dbReference type="InterPro" id="IPR011992">
    <property type="entry name" value="EF-hand-dom_pair"/>
</dbReference>
<keyword evidence="2" id="KW-0677">Repeat</keyword>
<sequence>MLTEFQRRKVDRSFRHFDVNADGFIDVRDGGKLAQAYINGLGPTDPFVQLAVHERVEIYYRQLARGLDADKDGRISPAEFREVFAHAIVAPADGFGRYLQPLVDVVFTCCDDDGDGRIDRREFLSLQKLLGTTEVAAEQAFRRLDSDGDGRISREEFAAAARDYYTGDDPEGPGTALFGEV</sequence>
<gene>
    <name evidence="4" type="ORF">HNR73_007499</name>
</gene>
<dbReference type="Pfam" id="PF13499">
    <property type="entry name" value="EF-hand_7"/>
    <property type="match status" value="1"/>
</dbReference>
<dbReference type="InterPro" id="IPR002048">
    <property type="entry name" value="EF_hand_dom"/>
</dbReference>
<dbReference type="InterPro" id="IPR018247">
    <property type="entry name" value="EF_Hand_1_Ca_BS"/>
</dbReference>
<feature type="domain" description="EF-hand" evidence="3">
    <location>
        <begin position="132"/>
        <end position="167"/>
    </location>
</feature>
<dbReference type="AlphaFoldDB" id="A0A841G1G6"/>
<evidence type="ECO:0000259" key="3">
    <source>
        <dbReference type="PROSITE" id="PS50222"/>
    </source>
</evidence>
<evidence type="ECO:0000256" key="1">
    <source>
        <dbReference type="ARBA" id="ARBA00022723"/>
    </source>
</evidence>
<organism evidence="4 5">
    <name type="scientific">Phytomonospora endophytica</name>
    <dbReference type="NCBI Taxonomy" id="714109"/>
    <lineage>
        <taxon>Bacteria</taxon>
        <taxon>Bacillati</taxon>
        <taxon>Actinomycetota</taxon>
        <taxon>Actinomycetes</taxon>
        <taxon>Micromonosporales</taxon>
        <taxon>Micromonosporaceae</taxon>
        <taxon>Phytomonospora</taxon>
    </lineage>
</organism>
<accession>A0A841G1G6</accession>
<evidence type="ECO:0000313" key="4">
    <source>
        <dbReference type="EMBL" id="MBB6039602.1"/>
    </source>
</evidence>
<proteinExistence type="predicted"/>
<protein>
    <submittedName>
        <fullName evidence="4">Ca2+-binding EF-hand superfamily protein</fullName>
    </submittedName>
</protein>
<dbReference type="PROSITE" id="PS00018">
    <property type="entry name" value="EF_HAND_1"/>
    <property type="match status" value="2"/>
</dbReference>
<evidence type="ECO:0000313" key="5">
    <source>
        <dbReference type="Proteomes" id="UP000548476"/>
    </source>
</evidence>
<dbReference type="Pfam" id="PF13202">
    <property type="entry name" value="EF-hand_5"/>
    <property type="match status" value="2"/>
</dbReference>
<dbReference type="SUPFAM" id="SSF47473">
    <property type="entry name" value="EF-hand"/>
    <property type="match status" value="1"/>
</dbReference>
<dbReference type="Gene3D" id="1.10.238.10">
    <property type="entry name" value="EF-hand"/>
    <property type="match status" value="1"/>
</dbReference>
<dbReference type="PANTHER" id="PTHR23055">
    <property type="entry name" value="CALCIUM BINDING PROTEINS"/>
    <property type="match status" value="1"/>
</dbReference>
<evidence type="ECO:0000256" key="2">
    <source>
        <dbReference type="ARBA" id="ARBA00022737"/>
    </source>
</evidence>
<feature type="domain" description="EF-hand" evidence="3">
    <location>
        <begin position="55"/>
        <end position="90"/>
    </location>
</feature>
<name>A0A841G1G6_9ACTN</name>
<dbReference type="GO" id="GO:0005509">
    <property type="term" value="F:calcium ion binding"/>
    <property type="evidence" value="ECO:0007669"/>
    <property type="project" value="InterPro"/>
</dbReference>
<dbReference type="EMBL" id="JACHGT010000024">
    <property type="protein sequence ID" value="MBB6039602.1"/>
    <property type="molecule type" value="Genomic_DNA"/>
</dbReference>
<dbReference type="InterPro" id="IPR028846">
    <property type="entry name" value="Recoverin"/>
</dbReference>
<dbReference type="SMART" id="SM00054">
    <property type="entry name" value="EFh"/>
    <property type="match status" value="4"/>
</dbReference>
<keyword evidence="1" id="KW-0479">Metal-binding</keyword>
<dbReference type="RefSeq" id="WP_184792691.1">
    <property type="nucleotide sequence ID" value="NZ_BONT01000028.1"/>
</dbReference>
<comment type="caution">
    <text evidence="4">The sequence shown here is derived from an EMBL/GenBank/DDBJ whole genome shotgun (WGS) entry which is preliminary data.</text>
</comment>
<keyword evidence="5" id="KW-1185">Reference proteome</keyword>